<keyword evidence="3" id="KW-0812">Transmembrane</keyword>
<evidence type="ECO:0000256" key="4">
    <source>
        <dbReference type="ARBA" id="ARBA00022989"/>
    </source>
</evidence>
<dbReference type="InterPro" id="IPR027417">
    <property type="entry name" value="P-loop_NTPase"/>
</dbReference>
<dbReference type="Gene3D" id="3.40.50.300">
    <property type="entry name" value="P-loop containing nucleotide triphosphate hydrolases"/>
    <property type="match status" value="1"/>
</dbReference>
<protein>
    <submittedName>
        <fullName evidence="8">Sulfotransferase family 2 domain-containing protein</fullName>
    </submittedName>
</protein>
<keyword evidence="7" id="KW-0325">Glycoprotein</keyword>
<accession>A0ABT8KW40</accession>
<dbReference type="PANTHER" id="PTHR12137">
    <property type="entry name" value="CARBOHYDRATE SULFOTRANSFERASE"/>
    <property type="match status" value="1"/>
</dbReference>
<keyword evidence="6" id="KW-0472">Membrane</keyword>
<dbReference type="Proteomes" id="UP001172082">
    <property type="component" value="Unassembled WGS sequence"/>
</dbReference>
<proteinExistence type="predicted"/>
<dbReference type="InterPro" id="IPR005331">
    <property type="entry name" value="Sulfotransferase"/>
</dbReference>
<evidence type="ECO:0000256" key="5">
    <source>
        <dbReference type="ARBA" id="ARBA00023034"/>
    </source>
</evidence>
<evidence type="ECO:0000256" key="1">
    <source>
        <dbReference type="ARBA" id="ARBA00004323"/>
    </source>
</evidence>
<comment type="caution">
    <text evidence="8">The sequence shown here is derived from an EMBL/GenBank/DDBJ whole genome shotgun (WGS) entry which is preliminary data.</text>
</comment>
<dbReference type="PANTHER" id="PTHR12137:SF54">
    <property type="entry name" value="CARBOHYDRATE SULFOTRANSFERASE"/>
    <property type="match status" value="1"/>
</dbReference>
<comment type="subcellular location">
    <subcellularLocation>
        <location evidence="1">Golgi apparatus membrane</location>
        <topology evidence="1">Single-pass type II membrane protein</topology>
    </subcellularLocation>
</comment>
<keyword evidence="5" id="KW-0333">Golgi apparatus</keyword>
<evidence type="ECO:0000256" key="2">
    <source>
        <dbReference type="ARBA" id="ARBA00022679"/>
    </source>
</evidence>
<evidence type="ECO:0000256" key="7">
    <source>
        <dbReference type="ARBA" id="ARBA00023180"/>
    </source>
</evidence>
<dbReference type="Pfam" id="PF03567">
    <property type="entry name" value="Sulfotransfer_2"/>
    <property type="match status" value="1"/>
</dbReference>
<keyword evidence="9" id="KW-1185">Reference proteome</keyword>
<dbReference type="InterPro" id="IPR018011">
    <property type="entry name" value="Carb_sulfotrans_8-10"/>
</dbReference>
<keyword evidence="2" id="KW-0808">Transferase</keyword>
<keyword evidence="4" id="KW-1133">Transmembrane helix</keyword>
<evidence type="ECO:0000256" key="3">
    <source>
        <dbReference type="ARBA" id="ARBA00022692"/>
    </source>
</evidence>
<dbReference type="EMBL" id="JAUJEA010000008">
    <property type="protein sequence ID" value="MDN5203670.1"/>
    <property type="molecule type" value="Genomic_DNA"/>
</dbReference>
<name>A0ABT8KW40_9BACT</name>
<organism evidence="8 9">
    <name type="scientific">Splendidivirga corallicola</name>
    <dbReference type="NCBI Taxonomy" id="3051826"/>
    <lineage>
        <taxon>Bacteria</taxon>
        <taxon>Pseudomonadati</taxon>
        <taxon>Bacteroidota</taxon>
        <taxon>Cytophagia</taxon>
        <taxon>Cytophagales</taxon>
        <taxon>Splendidivirgaceae</taxon>
        <taxon>Splendidivirga</taxon>
    </lineage>
</organism>
<evidence type="ECO:0000313" key="9">
    <source>
        <dbReference type="Proteomes" id="UP001172082"/>
    </source>
</evidence>
<sequence>MPRISASELTSLIKLILRNGSFKIKPYDYEKVKLEQWRENPLNNLAVDPEKTKRRWGKKLLHLPIIGPSIAFASYYKHQYRWPTFIYHWPERKLAYVRISKCACTSIQSALLQGQYPDEPISLLDTNQINQLGLKFIKPYLEPGYTCFTVVRDPLKRLISCFRDQGQVSNDFYYFNDYIFKVFKPNMSFENFVDVVSRIPDTLKDIHFRPQYKFLERLPGVKVFRIERDKDDLVKFLNDYGLTLPHLNSYHDSDNEIVFGSDTIKKVTEIYKEDYKILNYQKPLLQ</sequence>
<evidence type="ECO:0000256" key="6">
    <source>
        <dbReference type="ARBA" id="ARBA00023136"/>
    </source>
</evidence>
<dbReference type="RefSeq" id="WP_346753693.1">
    <property type="nucleotide sequence ID" value="NZ_JAUJEA010000008.1"/>
</dbReference>
<gene>
    <name evidence="8" type="ORF">QQ008_19935</name>
</gene>
<evidence type="ECO:0000313" key="8">
    <source>
        <dbReference type="EMBL" id="MDN5203670.1"/>
    </source>
</evidence>
<reference evidence="8" key="1">
    <citation type="submission" date="2023-06" db="EMBL/GenBank/DDBJ databases">
        <title>Genomic of Parafulvivirga corallium.</title>
        <authorList>
            <person name="Wang G."/>
        </authorList>
    </citation>
    <scope>NUCLEOTIDE SEQUENCE</scope>
    <source>
        <strain evidence="8">BMA10</strain>
    </source>
</reference>